<protein>
    <recommendedName>
        <fullName evidence="1">Peptidase C45 hydrolase domain-containing protein</fullName>
    </recommendedName>
</protein>
<dbReference type="PANTHER" id="PTHR34180:SF1">
    <property type="entry name" value="BETA-ALANYL-DOPAMINE_CARCININE HYDROLASE"/>
    <property type="match status" value="1"/>
</dbReference>
<evidence type="ECO:0000313" key="3">
    <source>
        <dbReference type="Proteomes" id="UP001141434"/>
    </source>
</evidence>
<organism evidence="2 3">
    <name type="scientific">Penicillium alfredii</name>
    <dbReference type="NCBI Taxonomy" id="1506179"/>
    <lineage>
        <taxon>Eukaryota</taxon>
        <taxon>Fungi</taxon>
        <taxon>Dikarya</taxon>
        <taxon>Ascomycota</taxon>
        <taxon>Pezizomycotina</taxon>
        <taxon>Eurotiomycetes</taxon>
        <taxon>Eurotiomycetidae</taxon>
        <taxon>Eurotiales</taxon>
        <taxon>Aspergillaceae</taxon>
        <taxon>Penicillium</taxon>
    </lineage>
</organism>
<name>A0A9W9F827_9EURO</name>
<dbReference type="RefSeq" id="XP_056510894.1">
    <property type="nucleotide sequence ID" value="XM_056655281.1"/>
</dbReference>
<sequence>MNNEPIRLTLRGSSHEIGLQHGRALQDQIRSQITIYGTMFQHTSQLSWQDVRNVAREFLPTLSRLTPHLLVEMEGISEGAGLDVADVVALNCRSEIALGKFSDGCTALCWQKSSKSRVLSQNWDWTAAVKKNLAMVSIEQVGKPTIYMVTEAGIVGKIGFNTAGVGTCLNAIRAKPMDSSKLPIHVALRLCLESTSVAHAVQTLESLGGVASAQHILVADSTTALGLELSPVGDKHLSQDSSGLIGHTNHFIENRYVDEPLWLSGSPVRLERLGHLTQKLIQKGVEGEAITTTLLRDHIFSDAYNAPQAISCQEDPSRHTSSRSSSLFNIVMNLDSAHLGAEVVFGRLGSGEESAVWKMPWC</sequence>
<dbReference type="InterPro" id="IPR047801">
    <property type="entry name" value="Peptidase_C45"/>
</dbReference>
<evidence type="ECO:0000259" key="1">
    <source>
        <dbReference type="Pfam" id="PF03417"/>
    </source>
</evidence>
<reference evidence="2" key="2">
    <citation type="journal article" date="2023" name="IMA Fungus">
        <title>Comparative genomic study of the Penicillium genus elucidates a diverse pangenome and 15 lateral gene transfer events.</title>
        <authorList>
            <person name="Petersen C."/>
            <person name="Sorensen T."/>
            <person name="Nielsen M.R."/>
            <person name="Sondergaard T.E."/>
            <person name="Sorensen J.L."/>
            <person name="Fitzpatrick D.A."/>
            <person name="Frisvad J.C."/>
            <person name="Nielsen K.L."/>
        </authorList>
    </citation>
    <scope>NUCLEOTIDE SEQUENCE</scope>
    <source>
        <strain evidence="2">IBT 34128</strain>
    </source>
</reference>
<dbReference type="Pfam" id="PF03417">
    <property type="entry name" value="AAT"/>
    <property type="match status" value="1"/>
</dbReference>
<accession>A0A9W9F827</accession>
<evidence type="ECO:0000313" key="2">
    <source>
        <dbReference type="EMBL" id="KAJ5095343.1"/>
    </source>
</evidence>
<proteinExistence type="predicted"/>
<dbReference type="InterPro" id="IPR047794">
    <property type="entry name" value="C45_proenzyme-like"/>
</dbReference>
<comment type="caution">
    <text evidence="2">The sequence shown here is derived from an EMBL/GenBank/DDBJ whole genome shotgun (WGS) entry which is preliminary data.</text>
</comment>
<feature type="domain" description="Peptidase C45 hydrolase" evidence="1">
    <location>
        <begin position="114"/>
        <end position="288"/>
    </location>
</feature>
<gene>
    <name evidence="2" type="ORF">NUU61_004699</name>
</gene>
<dbReference type="Gene3D" id="3.60.60.10">
    <property type="entry name" value="Penicillin V Acylase, Chain A"/>
    <property type="match status" value="1"/>
</dbReference>
<dbReference type="GeneID" id="81394449"/>
<dbReference type="Proteomes" id="UP001141434">
    <property type="component" value="Unassembled WGS sequence"/>
</dbReference>
<dbReference type="AlphaFoldDB" id="A0A9W9F827"/>
<reference evidence="2" key="1">
    <citation type="submission" date="2022-11" db="EMBL/GenBank/DDBJ databases">
        <authorList>
            <person name="Petersen C."/>
        </authorList>
    </citation>
    <scope>NUCLEOTIDE SEQUENCE</scope>
    <source>
        <strain evidence="2">IBT 34128</strain>
    </source>
</reference>
<dbReference type="NCBIfam" id="NF040521">
    <property type="entry name" value="C45_proenzyme"/>
    <property type="match status" value="1"/>
</dbReference>
<dbReference type="EMBL" id="JAPMSZ010000007">
    <property type="protein sequence ID" value="KAJ5095343.1"/>
    <property type="molecule type" value="Genomic_DNA"/>
</dbReference>
<dbReference type="Gene3D" id="1.10.10.2120">
    <property type="match status" value="1"/>
</dbReference>
<keyword evidence="3" id="KW-1185">Reference proteome</keyword>
<dbReference type="InterPro" id="IPR005079">
    <property type="entry name" value="Peptidase_C45_hydrolase"/>
</dbReference>
<dbReference type="PANTHER" id="PTHR34180">
    <property type="entry name" value="PEPTIDASE C45"/>
    <property type="match status" value="1"/>
</dbReference>
<dbReference type="OrthoDB" id="189997at2759"/>